<evidence type="ECO:0000313" key="4">
    <source>
        <dbReference type="Proteomes" id="UP000069912"/>
    </source>
</evidence>
<dbReference type="GeneID" id="92903278"/>
<keyword evidence="1" id="KW-0812">Transmembrane</keyword>
<evidence type="ECO:0000256" key="1">
    <source>
        <dbReference type="SAM" id="Phobius"/>
    </source>
</evidence>
<evidence type="ECO:0000313" key="3">
    <source>
        <dbReference type="EMBL" id="PKZ20794.1"/>
    </source>
</evidence>
<feature type="transmembrane region" description="Helical" evidence="1">
    <location>
        <begin position="9"/>
        <end position="28"/>
    </location>
</feature>
<feature type="transmembrane region" description="Helical" evidence="1">
    <location>
        <begin position="34"/>
        <end position="52"/>
    </location>
</feature>
<dbReference type="RefSeq" id="WP_067973718.1">
    <property type="nucleotide sequence ID" value="NZ_CAJHKM010000005.1"/>
</dbReference>
<dbReference type="KEGG" id="asan:AWM72_04235"/>
<reference evidence="4" key="2">
    <citation type="submission" date="2016-01" db="EMBL/GenBank/DDBJ databases">
        <title>Six Aerococcus type strain genome sequencing and assembly using PacBio and Illumina Hiseq.</title>
        <authorList>
            <person name="Carkaci D."/>
            <person name="Dargis R."/>
            <person name="Nielsen X.C."/>
            <person name="Skovgaard O."/>
            <person name="Fuursted K."/>
            <person name="Christensen J.J."/>
        </authorList>
    </citation>
    <scope>NUCLEOTIDE SEQUENCE [LARGE SCALE GENOMIC DNA]</scope>
    <source>
        <strain evidence="4">CCUG43001</strain>
    </source>
</reference>
<gene>
    <name evidence="2" type="ORF">AWM72_04235</name>
    <name evidence="3" type="ORF">CYJ28_09235</name>
</gene>
<dbReference type="AlphaFoldDB" id="A0A0X8FAY8"/>
<reference evidence="3 5" key="3">
    <citation type="submission" date="2017-12" db="EMBL/GenBank/DDBJ databases">
        <title>Phylogenetic diversity of female urinary microbiome.</title>
        <authorList>
            <person name="Thomas-White K."/>
            <person name="Wolfe A.J."/>
        </authorList>
    </citation>
    <scope>NUCLEOTIDE SEQUENCE [LARGE SCALE GENOMIC DNA]</scope>
    <source>
        <strain evidence="3 5">UMB0139</strain>
    </source>
</reference>
<reference evidence="2 4" key="1">
    <citation type="journal article" date="2016" name="Genome Announc.">
        <title>Complete Genome Sequences of Aerococcus christensenii CCUG 28831T, Aerococcus sanguinicola CCUG 43001T, Aerococcus urinae CCUG 36881T, Aerococcus urinaeequi CCUG 28094T, Aerococcus urinaehominis CCUG 42038 BT, and Aerococcus viridans CCUG 4311T.</title>
        <authorList>
            <person name="Carkaci D."/>
            <person name="Dargis R."/>
            <person name="Nielsen X.C."/>
            <person name="Skovgaard O."/>
            <person name="Fuursted K."/>
            <person name="Christensen J.J."/>
        </authorList>
    </citation>
    <scope>NUCLEOTIDE SEQUENCE [LARGE SCALE GENOMIC DNA]</scope>
    <source>
        <strain evidence="2 4">CCUG43001</strain>
    </source>
</reference>
<dbReference type="Proteomes" id="UP000234239">
    <property type="component" value="Unassembled WGS sequence"/>
</dbReference>
<keyword evidence="4" id="KW-1185">Reference proteome</keyword>
<keyword evidence="1" id="KW-1133">Transmembrane helix</keyword>
<name>A0A0X8FAY8_9LACT</name>
<keyword evidence="1" id="KW-0472">Membrane</keyword>
<dbReference type="EMBL" id="CP014160">
    <property type="protein sequence ID" value="AMB94025.1"/>
    <property type="molecule type" value="Genomic_DNA"/>
</dbReference>
<dbReference type="EMBL" id="PKGY01000006">
    <property type="protein sequence ID" value="PKZ20794.1"/>
    <property type="molecule type" value="Genomic_DNA"/>
</dbReference>
<evidence type="ECO:0000313" key="5">
    <source>
        <dbReference type="Proteomes" id="UP000234239"/>
    </source>
</evidence>
<dbReference type="OrthoDB" id="2134965at2"/>
<organism evidence="2 4">
    <name type="scientific">Aerococcus sanguinicola</name>
    <dbReference type="NCBI Taxonomy" id="119206"/>
    <lineage>
        <taxon>Bacteria</taxon>
        <taxon>Bacillati</taxon>
        <taxon>Bacillota</taxon>
        <taxon>Bacilli</taxon>
        <taxon>Lactobacillales</taxon>
        <taxon>Aerococcaceae</taxon>
        <taxon>Aerococcus</taxon>
    </lineage>
</organism>
<dbReference type="Proteomes" id="UP000069912">
    <property type="component" value="Chromosome"/>
</dbReference>
<proteinExistence type="predicted"/>
<evidence type="ECO:0000313" key="2">
    <source>
        <dbReference type="EMBL" id="AMB94025.1"/>
    </source>
</evidence>
<protein>
    <submittedName>
        <fullName evidence="2">Uncharacterized protein</fullName>
    </submittedName>
</protein>
<accession>A0A0X8FAY8</accession>
<sequence>MPRSSLKIVFWCLIIDTLLNGILEYFWSPALLEAFSSIPGNIAFLIVLYYWWEGRKEED</sequence>